<reference evidence="1" key="1">
    <citation type="submission" date="2019-08" db="EMBL/GenBank/DDBJ databases">
        <authorList>
            <person name="Kucharzyk K."/>
            <person name="Murdoch R.W."/>
            <person name="Higgins S."/>
            <person name="Loffler F."/>
        </authorList>
    </citation>
    <scope>NUCLEOTIDE SEQUENCE</scope>
</reference>
<dbReference type="EMBL" id="VSSQ01049771">
    <property type="protein sequence ID" value="MPN03852.1"/>
    <property type="molecule type" value="Genomic_DNA"/>
</dbReference>
<proteinExistence type="predicted"/>
<accession>A0A645ERF8</accession>
<comment type="caution">
    <text evidence="1">The sequence shown here is derived from an EMBL/GenBank/DDBJ whole genome shotgun (WGS) entry which is preliminary data.</text>
</comment>
<organism evidence="1">
    <name type="scientific">bioreactor metagenome</name>
    <dbReference type="NCBI Taxonomy" id="1076179"/>
    <lineage>
        <taxon>unclassified sequences</taxon>
        <taxon>metagenomes</taxon>
        <taxon>ecological metagenomes</taxon>
    </lineage>
</organism>
<evidence type="ECO:0000313" key="1">
    <source>
        <dbReference type="EMBL" id="MPN03852.1"/>
    </source>
</evidence>
<dbReference type="AlphaFoldDB" id="A0A645ERF8"/>
<name>A0A645ERF8_9ZZZZ</name>
<gene>
    <name evidence="1" type="ORF">SDC9_151086</name>
</gene>
<protein>
    <submittedName>
        <fullName evidence="1">Uncharacterized protein</fullName>
    </submittedName>
</protein>
<sequence length="29" mass="3086">MGGGEAGDLVTKAAEEMKNNANEYKCNLK</sequence>